<gene>
    <name evidence="5" type="ORF">NliqN6_0626</name>
</gene>
<protein>
    <submittedName>
        <fullName evidence="5">Uncharacterized protein</fullName>
    </submittedName>
</protein>
<feature type="transmembrane region" description="Helical" evidence="2">
    <location>
        <begin position="261"/>
        <end position="279"/>
    </location>
</feature>
<accession>A0A8H3TNQ6</accession>
<feature type="domain" description="YVC1 N-terminal linker helical" evidence="3">
    <location>
        <begin position="19"/>
        <end position="198"/>
    </location>
</feature>
<feature type="transmembrane region" description="Helical" evidence="2">
    <location>
        <begin position="386"/>
        <end position="409"/>
    </location>
</feature>
<dbReference type="Proteomes" id="UP000620104">
    <property type="component" value="Unassembled WGS sequence"/>
</dbReference>
<feature type="transmembrane region" description="Helical" evidence="2">
    <location>
        <begin position="421"/>
        <end position="440"/>
    </location>
</feature>
<feature type="transmembrane region" description="Helical" evidence="2">
    <location>
        <begin position="291"/>
        <end position="308"/>
    </location>
</feature>
<feature type="transmembrane region" description="Helical" evidence="2">
    <location>
        <begin position="350"/>
        <end position="374"/>
    </location>
</feature>
<feature type="compositionally biased region" description="Basic and acidic residues" evidence="1">
    <location>
        <begin position="617"/>
        <end position="647"/>
    </location>
</feature>
<proteinExistence type="predicted"/>
<dbReference type="Pfam" id="PF23317">
    <property type="entry name" value="YVC1_C"/>
    <property type="match status" value="1"/>
</dbReference>
<feature type="domain" description="Calcium channel YVC1-like C-terminal transmembrane" evidence="4">
    <location>
        <begin position="267"/>
        <end position="553"/>
    </location>
</feature>
<dbReference type="OrthoDB" id="2373987at2759"/>
<keyword evidence="6" id="KW-1185">Reference proteome</keyword>
<sequence length="735" mass="81394">MSSMDSGRAAVPAVDPFGLIHAVHRAVKVNVDTALTWEQLTSPEVNYSIVRPLIHRFSKDKNHAIIYVLMVNRIRFLQLADGDLAFQALNFSRASMCEVLAIKLLRTFADSELELVSVLTKGYCPLEGAPQSVWEGMSDERQDIEDEVGNALEMSIVSSAKRFLATPLAQKVINLIHAGQIVYTSQSSRSIINDSYTSARRAAASASGFMSRGHGQDEMGLAAPTAASLSGGKNIGVYVYDPRAAGWLDHGRLRIPKYRSIIEFTNFSILTALFVLAITHKTYHHINGFELAFIIYALGFTLDEFAATNEHGWTIYLANAWNAFDVTFISLFAAYLLIRVIGLITHKPDWAVFAFNLLATGACILLPRLCFFLIKDNVIIISLKAMIVDFVGFMSLAAVCFSGFLFTLYTLGKQTWKLKEIAWLLLQIWFGSSYLGFSASSSFDPIFGPILFVIFALTNTLLVTILVSILSNRFAAINANAKEEHLFQRAISTIEGVKADSIFLYSPPLNIVALAVVAPLSWILDEHTLHRINVFAIRTTSFPILIAISLWERHQWRLAGKRIRLDNRQLPSTGARHALLDGFLGSASENLIANLFESSHGMGSDIQLRRDELGPDDAAERENAREEHAAAISRGNRDLDAGREGTRTPKSKSAETMPASPLNKLFSRPAATVAPMNEAPTSGQRHHTRSNDAGDDLVRTHAEEFDELRRQLEAMKEGQARVEVMLRRLVSTGNH</sequence>
<keyword evidence="2" id="KW-0472">Membrane</keyword>
<name>A0A8H3TNQ6_9TREE</name>
<feature type="region of interest" description="Disordered" evidence="1">
    <location>
        <begin position="617"/>
        <end position="695"/>
    </location>
</feature>
<dbReference type="InterPro" id="IPR056336">
    <property type="entry name" value="YVC1_C"/>
</dbReference>
<dbReference type="Pfam" id="PF23190">
    <property type="entry name" value="LHD_TRPY1"/>
    <property type="match status" value="1"/>
</dbReference>
<dbReference type="InterPro" id="IPR052971">
    <property type="entry name" value="TRP_calcium_channel"/>
</dbReference>
<comment type="caution">
    <text evidence="5">The sequence shown here is derived from an EMBL/GenBank/DDBJ whole genome shotgun (WGS) entry which is preliminary data.</text>
</comment>
<dbReference type="EMBL" id="BLZA01000007">
    <property type="protein sequence ID" value="GHJ84224.1"/>
    <property type="molecule type" value="Genomic_DNA"/>
</dbReference>
<reference evidence="5" key="1">
    <citation type="submission" date="2020-07" db="EMBL/GenBank/DDBJ databases">
        <title>Draft Genome Sequence of a Deep-Sea Yeast, Naganishia (Cryptococcus) liquefaciens strain N6.</title>
        <authorList>
            <person name="Han Y.W."/>
            <person name="Kajitani R."/>
            <person name="Morimoto H."/>
            <person name="Parhat M."/>
            <person name="Tsubouchi H."/>
            <person name="Bakenova O."/>
            <person name="Ogata M."/>
            <person name="Argunhan B."/>
            <person name="Aoki R."/>
            <person name="Kajiwara S."/>
            <person name="Itoh T."/>
            <person name="Iwasaki H."/>
        </authorList>
    </citation>
    <scope>NUCLEOTIDE SEQUENCE</scope>
    <source>
        <strain evidence="5">N6</strain>
    </source>
</reference>
<dbReference type="PANTHER" id="PTHR35859">
    <property type="entry name" value="NONSELECTIVE CATION CHANNEL PROTEIN"/>
    <property type="match status" value="1"/>
</dbReference>
<keyword evidence="2" id="KW-0812">Transmembrane</keyword>
<evidence type="ECO:0000256" key="2">
    <source>
        <dbReference type="SAM" id="Phobius"/>
    </source>
</evidence>
<feature type="transmembrane region" description="Helical" evidence="2">
    <location>
        <begin position="502"/>
        <end position="524"/>
    </location>
</feature>
<evidence type="ECO:0000313" key="6">
    <source>
        <dbReference type="Proteomes" id="UP000620104"/>
    </source>
</evidence>
<evidence type="ECO:0000259" key="4">
    <source>
        <dbReference type="Pfam" id="PF23317"/>
    </source>
</evidence>
<evidence type="ECO:0000259" key="3">
    <source>
        <dbReference type="Pfam" id="PF23190"/>
    </source>
</evidence>
<dbReference type="PANTHER" id="PTHR35859:SF6">
    <property type="entry name" value="ION TRANSPORT DOMAIN-CONTAINING PROTEIN"/>
    <property type="match status" value="1"/>
</dbReference>
<feature type="transmembrane region" description="Helical" evidence="2">
    <location>
        <begin position="530"/>
        <end position="551"/>
    </location>
</feature>
<dbReference type="AlphaFoldDB" id="A0A8H3TNQ6"/>
<keyword evidence="2" id="KW-1133">Transmembrane helix</keyword>
<evidence type="ECO:0000313" key="5">
    <source>
        <dbReference type="EMBL" id="GHJ84224.1"/>
    </source>
</evidence>
<organism evidence="5 6">
    <name type="scientific">Naganishia liquefaciens</name>
    <dbReference type="NCBI Taxonomy" id="104408"/>
    <lineage>
        <taxon>Eukaryota</taxon>
        <taxon>Fungi</taxon>
        <taxon>Dikarya</taxon>
        <taxon>Basidiomycota</taxon>
        <taxon>Agaricomycotina</taxon>
        <taxon>Tremellomycetes</taxon>
        <taxon>Filobasidiales</taxon>
        <taxon>Filobasidiaceae</taxon>
        <taxon>Naganishia</taxon>
    </lineage>
</organism>
<evidence type="ECO:0000256" key="1">
    <source>
        <dbReference type="SAM" id="MobiDB-lite"/>
    </source>
</evidence>
<feature type="transmembrane region" description="Helical" evidence="2">
    <location>
        <begin position="320"/>
        <end position="338"/>
    </location>
</feature>
<dbReference type="InterPro" id="IPR056337">
    <property type="entry name" value="LHD_YVC1"/>
</dbReference>
<feature type="transmembrane region" description="Helical" evidence="2">
    <location>
        <begin position="446"/>
        <end position="470"/>
    </location>
</feature>